<dbReference type="EMBL" id="CP073347">
    <property type="protein sequence ID" value="UTW11248.1"/>
    <property type="molecule type" value="Genomic_DNA"/>
</dbReference>
<accession>A0ABY5HFW4</accession>
<protein>
    <recommendedName>
        <fullName evidence="3">Amidase</fullName>
    </recommendedName>
</protein>
<gene>
    <name evidence="1" type="ORF">KDW95_18560</name>
</gene>
<organism evidence="1 2">
    <name type="scientific">Marinobacterium rhizophilum</name>
    <dbReference type="NCBI Taxonomy" id="420402"/>
    <lineage>
        <taxon>Bacteria</taxon>
        <taxon>Pseudomonadati</taxon>
        <taxon>Pseudomonadota</taxon>
        <taxon>Gammaproteobacteria</taxon>
        <taxon>Oceanospirillales</taxon>
        <taxon>Oceanospirillaceae</taxon>
        <taxon>Marinobacterium</taxon>
    </lineage>
</organism>
<evidence type="ECO:0000313" key="1">
    <source>
        <dbReference type="EMBL" id="UTW11248.1"/>
    </source>
</evidence>
<proteinExistence type="predicted"/>
<dbReference type="Proteomes" id="UP001058461">
    <property type="component" value="Chromosome"/>
</dbReference>
<evidence type="ECO:0000313" key="2">
    <source>
        <dbReference type="Proteomes" id="UP001058461"/>
    </source>
</evidence>
<reference evidence="1" key="1">
    <citation type="submission" date="2021-04" db="EMBL/GenBank/DDBJ databases">
        <title>Oceanospirillales bacteria with DddD are important DMSP degraders in coastal seawater.</title>
        <authorList>
            <person name="Liu J."/>
        </authorList>
    </citation>
    <scope>NUCLEOTIDE SEQUENCE</scope>
    <source>
        <strain evidence="1">D13-1</strain>
    </source>
</reference>
<name>A0ABY5HFW4_9GAMM</name>
<dbReference type="SUPFAM" id="SSF75304">
    <property type="entry name" value="Amidase signature (AS) enzymes"/>
    <property type="match status" value="1"/>
</dbReference>
<sequence length="90" mass="9679">MPILPPSIAALSMDSSVFHTANRMALRNTNVFNYLDSCAVSVPFKTLEMALPIGLMLVTPQGTDSRALQHAAMLEAFCSRYSEACDAAKG</sequence>
<evidence type="ECO:0008006" key="3">
    <source>
        <dbReference type="Google" id="ProtNLM"/>
    </source>
</evidence>
<dbReference type="Gene3D" id="3.90.1300.10">
    <property type="entry name" value="Amidase signature (AS) domain"/>
    <property type="match status" value="1"/>
</dbReference>
<dbReference type="InterPro" id="IPR036928">
    <property type="entry name" value="AS_sf"/>
</dbReference>
<keyword evidence="2" id="KW-1185">Reference proteome</keyword>